<dbReference type="GO" id="GO:0016042">
    <property type="term" value="P:lipid catabolic process"/>
    <property type="evidence" value="ECO:0007669"/>
    <property type="project" value="UniProtKB-KW"/>
</dbReference>
<dbReference type="InterPro" id="IPR029058">
    <property type="entry name" value="AB_hydrolase_fold"/>
</dbReference>
<dbReference type="GO" id="GO:0003847">
    <property type="term" value="F:1-alkyl-2-acetylglycerophosphocholine esterase activity"/>
    <property type="evidence" value="ECO:0007669"/>
    <property type="project" value="UniProtKB-EC"/>
</dbReference>
<dbReference type="EC" id="3.1.1.47" evidence="1"/>
<dbReference type="GeneID" id="41975042"/>
<evidence type="ECO:0000256" key="2">
    <source>
        <dbReference type="ARBA" id="ARBA00022801"/>
    </source>
</evidence>
<dbReference type="InParanoid" id="A0A507AXY5"/>
<accession>A0A507AXY5</accession>
<gene>
    <name evidence="6" type="ORF">E0L32_007595</name>
</gene>
<sequence>MLSKSPWRAAVVAFALGQAALAVEIPQPSGPYGIGVRKHVIDLLTTDDPFAPGNISTGILATIYYPTLKKPCGAPKPYLDPGMARLWEASLNYTAGTLTSLTSNLQLHAPYAPPPFPSSTFPTLVFGPGGGGPPVEAYTIMISEMVSNGFVTVGLDHPYEQPFLRWPNGTAVYGEDATAEWDLALATAVYQIRIREILRLVEVWPALVAGELGGAPFATTGLGAFGHSIGGASPMGAALRLAPEKLAAVINMDGSLFADDPPSGSLDAKRPLLFFGAYYHGADGIDETWKTFPDAQTGWWRRILVNGTSHLDFSDLTFWKTLGGEGPKLGSIEGLRMISVYNEFIRAFFNQTILGMEEEVLNYIGPEWPEVWIDGGINGTQAL</sequence>
<reference evidence="6 7" key="1">
    <citation type="submission" date="2019-06" db="EMBL/GenBank/DDBJ databases">
        <title>Draft genome sequence of the filamentous fungus Phialemoniopsis curvata isolated from diesel fuel.</title>
        <authorList>
            <person name="Varaljay V.A."/>
            <person name="Lyon W.J."/>
            <person name="Crouch A.L."/>
            <person name="Drake C.E."/>
            <person name="Hollomon J.M."/>
            <person name="Nadeau L.J."/>
            <person name="Nunn H.S."/>
            <person name="Stevenson B.S."/>
            <person name="Bojanowski C.L."/>
            <person name="Crookes-Goodson W.J."/>
        </authorList>
    </citation>
    <scope>NUCLEOTIDE SEQUENCE [LARGE SCALE GENOMIC DNA]</scope>
    <source>
        <strain evidence="6 7">D216</strain>
    </source>
</reference>
<dbReference type="PANTHER" id="PTHR10272">
    <property type="entry name" value="PLATELET-ACTIVATING FACTOR ACETYLHYDROLASE"/>
    <property type="match status" value="1"/>
</dbReference>
<keyword evidence="4" id="KW-0443">Lipid metabolism</keyword>
<dbReference type="PANTHER" id="PTHR10272:SF14">
    <property type="entry name" value="PAF ACETYLHYDROLASE FAMILY PROTEIN"/>
    <property type="match status" value="1"/>
</dbReference>
<dbReference type="EMBL" id="SKBQ01000047">
    <property type="protein sequence ID" value="TPX11616.1"/>
    <property type="molecule type" value="Genomic_DNA"/>
</dbReference>
<keyword evidence="7" id="KW-1185">Reference proteome</keyword>
<evidence type="ECO:0000256" key="1">
    <source>
        <dbReference type="ARBA" id="ARBA00013201"/>
    </source>
</evidence>
<dbReference type="OrthoDB" id="2363873at2759"/>
<evidence type="ECO:0000256" key="4">
    <source>
        <dbReference type="ARBA" id="ARBA00023098"/>
    </source>
</evidence>
<dbReference type="AlphaFoldDB" id="A0A507AXY5"/>
<evidence type="ECO:0000256" key="5">
    <source>
        <dbReference type="SAM" id="SignalP"/>
    </source>
</evidence>
<proteinExistence type="predicted"/>
<keyword evidence="2" id="KW-0378">Hydrolase</keyword>
<organism evidence="6 7">
    <name type="scientific">Thyridium curvatum</name>
    <dbReference type="NCBI Taxonomy" id="1093900"/>
    <lineage>
        <taxon>Eukaryota</taxon>
        <taxon>Fungi</taxon>
        <taxon>Dikarya</taxon>
        <taxon>Ascomycota</taxon>
        <taxon>Pezizomycotina</taxon>
        <taxon>Sordariomycetes</taxon>
        <taxon>Sordariomycetidae</taxon>
        <taxon>Thyridiales</taxon>
        <taxon>Thyridiaceae</taxon>
        <taxon>Thyridium</taxon>
    </lineage>
</organism>
<name>A0A507AXY5_9PEZI</name>
<dbReference type="Proteomes" id="UP000319257">
    <property type="component" value="Unassembled WGS sequence"/>
</dbReference>
<dbReference type="STRING" id="1093900.A0A507AXY5"/>
<feature type="signal peptide" evidence="5">
    <location>
        <begin position="1"/>
        <end position="22"/>
    </location>
</feature>
<evidence type="ECO:0000256" key="3">
    <source>
        <dbReference type="ARBA" id="ARBA00022963"/>
    </source>
</evidence>
<dbReference type="Gene3D" id="3.40.50.1820">
    <property type="entry name" value="alpha/beta hydrolase"/>
    <property type="match status" value="1"/>
</dbReference>
<evidence type="ECO:0000313" key="6">
    <source>
        <dbReference type="EMBL" id="TPX11616.1"/>
    </source>
</evidence>
<dbReference type="SUPFAM" id="SSF53474">
    <property type="entry name" value="alpha/beta-Hydrolases"/>
    <property type="match status" value="1"/>
</dbReference>
<evidence type="ECO:0000313" key="7">
    <source>
        <dbReference type="Proteomes" id="UP000319257"/>
    </source>
</evidence>
<comment type="caution">
    <text evidence="6">The sequence shown here is derived from an EMBL/GenBank/DDBJ whole genome shotgun (WGS) entry which is preliminary data.</text>
</comment>
<protein>
    <recommendedName>
        <fullName evidence="1">1-alkyl-2-acetylglycerophosphocholine esterase</fullName>
        <ecNumber evidence="1">3.1.1.47</ecNumber>
    </recommendedName>
</protein>
<keyword evidence="5" id="KW-0732">Signal</keyword>
<feature type="chain" id="PRO_5021323935" description="1-alkyl-2-acetylglycerophosphocholine esterase" evidence="5">
    <location>
        <begin position="23"/>
        <end position="383"/>
    </location>
</feature>
<keyword evidence="3" id="KW-0442">Lipid degradation</keyword>
<dbReference type="RefSeq" id="XP_030993327.1">
    <property type="nucleotide sequence ID" value="XM_031142357.1"/>
</dbReference>